<evidence type="ECO:0000313" key="5">
    <source>
        <dbReference type="EMBL" id="KAI5333787.1"/>
    </source>
</evidence>
<dbReference type="Proteomes" id="UP001054821">
    <property type="component" value="Chromosome 4"/>
</dbReference>
<dbReference type="SMART" id="SM00614">
    <property type="entry name" value="ZnF_BED"/>
    <property type="match status" value="1"/>
</dbReference>
<evidence type="ECO:0000313" key="6">
    <source>
        <dbReference type="Proteomes" id="UP001054821"/>
    </source>
</evidence>
<comment type="caution">
    <text evidence="5">The sequence shown here is derived from an EMBL/GenBank/DDBJ whole genome shotgun (WGS) entry which is preliminary data.</text>
</comment>
<name>A0AAD4Z4Y6_PRUDU</name>
<sequence>MESSQSNTLNASIRGKRKPNKSMVWDHCTKIRKKDDTRFERIIGVCNYCKVEMPVNPKRNGTTGLKTHLERRCKVSFIYEKGNANQSILAQGEASSALVPHTFNQVRSEMKCVKYIIKDEIPFRAVEGTRFREFIYDLQSRFMIPNRKKVAKGV</sequence>
<dbReference type="GO" id="GO:0006357">
    <property type="term" value="P:regulation of transcription by RNA polymerase II"/>
    <property type="evidence" value="ECO:0007669"/>
    <property type="project" value="TreeGrafter"/>
</dbReference>
<dbReference type="Pfam" id="PF02892">
    <property type="entry name" value="zf-BED"/>
    <property type="match status" value="1"/>
</dbReference>
<dbReference type="SUPFAM" id="SSF57667">
    <property type="entry name" value="beta-beta-alpha zinc fingers"/>
    <property type="match status" value="1"/>
</dbReference>
<dbReference type="AlphaFoldDB" id="A0AAD4Z4Y6"/>
<accession>A0AAD4Z4Y6</accession>
<protein>
    <recommendedName>
        <fullName evidence="4">BED-type domain-containing protein</fullName>
    </recommendedName>
</protein>
<evidence type="ECO:0000256" key="1">
    <source>
        <dbReference type="ARBA" id="ARBA00022723"/>
    </source>
</evidence>
<reference evidence="5 6" key="1">
    <citation type="journal article" date="2022" name="G3 (Bethesda)">
        <title>Whole-genome sequence and methylome profiling of the almond [Prunus dulcis (Mill.) D.A. Webb] cultivar 'Nonpareil'.</title>
        <authorList>
            <person name="D'Amico-Willman K.M."/>
            <person name="Ouma W.Z."/>
            <person name="Meulia T."/>
            <person name="Sideli G.M."/>
            <person name="Gradziel T.M."/>
            <person name="Fresnedo-Ramirez J."/>
        </authorList>
    </citation>
    <scope>NUCLEOTIDE SEQUENCE [LARGE SCALE GENOMIC DNA]</scope>
    <source>
        <strain evidence="5">Clone GOH B32 T37-40</strain>
    </source>
</reference>
<dbReference type="GO" id="GO:1990837">
    <property type="term" value="F:sequence-specific double-stranded DNA binding"/>
    <property type="evidence" value="ECO:0007669"/>
    <property type="project" value="TreeGrafter"/>
</dbReference>
<evidence type="ECO:0000256" key="2">
    <source>
        <dbReference type="ARBA" id="ARBA00022771"/>
    </source>
</evidence>
<organism evidence="5 6">
    <name type="scientific">Prunus dulcis</name>
    <name type="common">Almond</name>
    <name type="synonym">Amygdalus dulcis</name>
    <dbReference type="NCBI Taxonomy" id="3755"/>
    <lineage>
        <taxon>Eukaryota</taxon>
        <taxon>Viridiplantae</taxon>
        <taxon>Streptophyta</taxon>
        <taxon>Embryophyta</taxon>
        <taxon>Tracheophyta</taxon>
        <taxon>Spermatophyta</taxon>
        <taxon>Magnoliopsida</taxon>
        <taxon>eudicotyledons</taxon>
        <taxon>Gunneridae</taxon>
        <taxon>Pentapetalae</taxon>
        <taxon>rosids</taxon>
        <taxon>fabids</taxon>
        <taxon>Rosales</taxon>
        <taxon>Rosaceae</taxon>
        <taxon>Amygdaloideae</taxon>
        <taxon>Amygdaleae</taxon>
        <taxon>Prunus</taxon>
    </lineage>
</organism>
<proteinExistence type="predicted"/>
<evidence type="ECO:0000256" key="3">
    <source>
        <dbReference type="ARBA" id="ARBA00022833"/>
    </source>
</evidence>
<dbReference type="GO" id="GO:0005634">
    <property type="term" value="C:nucleus"/>
    <property type="evidence" value="ECO:0007669"/>
    <property type="project" value="TreeGrafter"/>
</dbReference>
<keyword evidence="3" id="KW-0862">Zinc</keyword>
<dbReference type="InterPro" id="IPR003656">
    <property type="entry name" value="Znf_BED"/>
</dbReference>
<gene>
    <name evidence="5" type="ORF">L3X38_023919</name>
</gene>
<dbReference type="SUPFAM" id="SSF140996">
    <property type="entry name" value="Hermes dimerisation domain"/>
    <property type="match status" value="1"/>
</dbReference>
<dbReference type="InterPro" id="IPR053031">
    <property type="entry name" value="Cuticle_assoc_protein"/>
</dbReference>
<dbReference type="PANTHER" id="PTHR34396">
    <property type="entry name" value="OS03G0264950 PROTEIN-RELATED"/>
    <property type="match status" value="1"/>
</dbReference>
<keyword evidence="2" id="KW-0863">Zinc-finger</keyword>
<dbReference type="GO" id="GO:0008270">
    <property type="term" value="F:zinc ion binding"/>
    <property type="evidence" value="ECO:0007669"/>
    <property type="project" value="UniProtKB-KW"/>
</dbReference>
<dbReference type="InterPro" id="IPR036236">
    <property type="entry name" value="Znf_C2H2_sf"/>
</dbReference>
<keyword evidence="1" id="KW-0479">Metal-binding</keyword>
<dbReference type="PANTHER" id="PTHR34396:SF27">
    <property type="entry name" value="OS08G0208700 PROTEIN"/>
    <property type="match status" value="1"/>
</dbReference>
<keyword evidence="6" id="KW-1185">Reference proteome</keyword>
<feature type="domain" description="BED-type" evidence="4">
    <location>
        <begin position="23"/>
        <end position="74"/>
    </location>
</feature>
<dbReference type="EMBL" id="JAJFAZ020000004">
    <property type="protein sequence ID" value="KAI5333787.1"/>
    <property type="molecule type" value="Genomic_DNA"/>
</dbReference>
<evidence type="ECO:0000259" key="4">
    <source>
        <dbReference type="Pfam" id="PF02892"/>
    </source>
</evidence>